<gene>
    <name evidence="5" type="ORF">H2204_006798</name>
</gene>
<dbReference type="Gene3D" id="3.40.50.1820">
    <property type="entry name" value="alpha/beta hydrolase"/>
    <property type="match status" value="1"/>
</dbReference>
<evidence type="ECO:0000256" key="2">
    <source>
        <dbReference type="ARBA" id="ARBA00022801"/>
    </source>
</evidence>
<dbReference type="PANTHER" id="PTHR11559">
    <property type="entry name" value="CARBOXYLESTERASE"/>
    <property type="match status" value="1"/>
</dbReference>
<dbReference type="InterPro" id="IPR029058">
    <property type="entry name" value="AB_hydrolase_fold"/>
</dbReference>
<dbReference type="GO" id="GO:0016787">
    <property type="term" value="F:hydrolase activity"/>
    <property type="evidence" value="ECO:0007669"/>
    <property type="project" value="UniProtKB-KW"/>
</dbReference>
<reference evidence="5" key="1">
    <citation type="submission" date="2022-10" db="EMBL/GenBank/DDBJ databases">
        <title>Culturing micro-colonial fungi from biological soil crusts in the Mojave desert and describing Neophaeococcomyces mojavensis, and introducing the new genera and species Taxawa tesnikishii.</title>
        <authorList>
            <person name="Kurbessoian T."/>
            <person name="Stajich J.E."/>
        </authorList>
    </citation>
    <scope>NUCLEOTIDE SEQUENCE</scope>
    <source>
        <strain evidence="5">TK_35</strain>
    </source>
</reference>
<keyword evidence="6" id="KW-1185">Reference proteome</keyword>
<dbReference type="PROSITE" id="PS00941">
    <property type="entry name" value="CARBOXYLESTERASE_B_2"/>
    <property type="match status" value="1"/>
</dbReference>
<evidence type="ECO:0000259" key="4">
    <source>
        <dbReference type="Pfam" id="PF00135"/>
    </source>
</evidence>
<dbReference type="InterPro" id="IPR050309">
    <property type="entry name" value="Type-B_Carboxylest/Lipase"/>
</dbReference>
<evidence type="ECO:0000313" key="5">
    <source>
        <dbReference type="EMBL" id="KAJ9633592.1"/>
    </source>
</evidence>
<comment type="similarity">
    <text evidence="1 3">Belongs to the type-B carboxylesterase/lipase family.</text>
</comment>
<keyword evidence="2 3" id="KW-0378">Hydrolase</keyword>
<organism evidence="5 6">
    <name type="scientific">Knufia peltigerae</name>
    <dbReference type="NCBI Taxonomy" id="1002370"/>
    <lineage>
        <taxon>Eukaryota</taxon>
        <taxon>Fungi</taxon>
        <taxon>Dikarya</taxon>
        <taxon>Ascomycota</taxon>
        <taxon>Pezizomycotina</taxon>
        <taxon>Eurotiomycetes</taxon>
        <taxon>Chaetothyriomycetidae</taxon>
        <taxon>Chaetothyriales</taxon>
        <taxon>Trichomeriaceae</taxon>
        <taxon>Knufia</taxon>
    </lineage>
</organism>
<sequence>MSQISRRERSEVVKTTHGPVQGFESSGMKSFLGIPYAAPPVGDLRWRPPISPSRWTETLEAVDFGSICAQDTSCFPGFGAKSTTEDCLYLNVYVPKSRQEEGNEAPHPVMVLFPGGGLFCGGSNDYDPRNLVEQGDIIFVSLNYRLGIFGFFSHPAINAEDHPVGNYGIMDQQFALNWVQHNIEAFGGDPRNVTIMGESAGGISVMVHLAAPQSRGLFHRAIVQSGGSPPSVVYPSLPSLETKGVALALAAGCKEPTAISLRMMSTEAILAANAVPPGSFGVGEYTVGLMEDGVIVPQGLRERFNHGQFSRVPLLIGVNRDEFSWFQGMMELATNNPVSADMYPHALAMTLSAAAQLRISSAKISPEKMRSILQRYPLKIDSNPAKVLSAAVGDASIISTCGRRTTRIIRQFVSHVYAYEFDVPDSPVSWPEPSFPYDSGHAQDLQFLFPGFCGGSGIPRTLNGAQQQLAKRMVEYWTTFARNGRPTITEGSTSTNLVWKAYDTEKDNIMLLCTPVPRMVDGWGQRHNSDFWDSMYI</sequence>
<name>A0AA38Y410_9EURO</name>
<accession>A0AA38Y410</accession>
<evidence type="ECO:0000256" key="1">
    <source>
        <dbReference type="ARBA" id="ARBA00005964"/>
    </source>
</evidence>
<protein>
    <recommendedName>
        <fullName evidence="3">Carboxylic ester hydrolase</fullName>
        <ecNumber evidence="3">3.1.1.-</ecNumber>
    </recommendedName>
</protein>
<dbReference type="Pfam" id="PF00135">
    <property type="entry name" value="COesterase"/>
    <property type="match status" value="1"/>
</dbReference>
<feature type="domain" description="Carboxylesterase type B" evidence="4">
    <location>
        <begin position="10"/>
        <end position="515"/>
    </location>
</feature>
<dbReference type="InterPro" id="IPR019819">
    <property type="entry name" value="Carboxylesterase_B_CS"/>
</dbReference>
<dbReference type="PROSITE" id="PS00122">
    <property type="entry name" value="CARBOXYLESTERASE_B_1"/>
    <property type="match status" value="1"/>
</dbReference>
<proteinExistence type="inferred from homology"/>
<dbReference type="InterPro" id="IPR019826">
    <property type="entry name" value="Carboxylesterase_B_AS"/>
</dbReference>
<dbReference type="AlphaFoldDB" id="A0AA38Y410"/>
<dbReference type="Proteomes" id="UP001172681">
    <property type="component" value="Unassembled WGS sequence"/>
</dbReference>
<comment type="caution">
    <text evidence="5">The sequence shown here is derived from an EMBL/GenBank/DDBJ whole genome shotgun (WGS) entry which is preliminary data.</text>
</comment>
<dbReference type="EC" id="3.1.1.-" evidence="3"/>
<dbReference type="InterPro" id="IPR002018">
    <property type="entry name" value="CarbesteraseB"/>
</dbReference>
<dbReference type="EMBL" id="JAPDRN010000044">
    <property type="protein sequence ID" value="KAJ9633592.1"/>
    <property type="molecule type" value="Genomic_DNA"/>
</dbReference>
<evidence type="ECO:0000256" key="3">
    <source>
        <dbReference type="RuleBase" id="RU361235"/>
    </source>
</evidence>
<dbReference type="SUPFAM" id="SSF53474">
    <property type="entry name" value="alpha/beta-Hydrolases"/>
    <property type="match status" value="1"/>
</dbReference>
<evidence type="ECO:0000313" key="6">
    <source>
        <dbReference type="Proteomes" id="UP001172681"/>
    </source>
</evidence>